<evidence type="ECO:0000313" key="3">
    <source>
        <dbReference type="EMBL" id="VDN19244.1"/>
    </source>
</evidence>
<accession>A0A3P7LR00</accession>
<organism evidence="3 4">
    <name type="scientific">Dibothriocephalus latus</name>
    <name type="common">Fish tapeworm</name>
    <name type="synonym">Diphyllobothrium latum</name>
    <dbReference type="NCBI Taxonomy" id="60516"/>
    <lineage>
        <taxon>Eukaryota</taxon>
        <taxon>Metazoa</taxon>
        <taxon>Spiralia</taxon>
        <taxon>Lophotrochozoa</taxon>
        <taxon>Platyhelminthes</taxon>
        <taxon>Cestoda</taxon>
        <taxon>Eucestoda</taxon>
        <taxon>Diphyllobothriidea</taxon>
        <taxon>Diphyllobothriidae</taxon>
        <taxon>Dibothriocephalus</taxon>
    </lineage>
</organism>
<gene>
    <name evidence="3" type="ORF">DILT_LOCUS13379</name>
</gene>
<sequence>MPRLMSSDRLAMEMQKQFKQLETKKTKSSGQRNKGGSHRKSKMAAADLGDEDADLSPAVQVSTVLDLPEGVTLHELDSPDELDQNDPHRLLDIKLDIPPEPEMVPSSVKKSPAKKRVPRKAKETLSAAAASDAGASSKKQ</sequence>
<feature type="compositionally biased region" description="Low complexity" evidence="1">
    <location>
        <begin position="124"/>
        <end position="140"/>
    </location>
</feature>
<dbReference type="Proteomes" id="UP000281553">
    <property type="component" value="Unassembled WGS sequence"/>
</dbReference>
<dbReference type="AlphaFoldDB" id="A0A3P7LR00"/>
<name>A0A3P7LR00_DIBLA</name>
<dbReference type="SMART" id="SM01354">
    <property type="entry name" value="BLVR"/>
    <property type="match status" value="1"/>
</dbReference>
<keyword evidence="4" id="KW-1185">Reference proteome</keyword>
<evidence type="ECO:0000313" key="4">
    <source>
        <dbReference type="Proteomes" id="UP000281553"/>
    </source>
</evidence>
<evidence type="ECO:0000259" key="2">
    <source>
        <dbReference type="SMART" id="SM01354"/>
    </source>
</evidence>
<dbReference type="InterPro" id="IPR010474">
    <property type="entry name" value="AP3D_dom_metazoa"/>
</dbReference>
<dbReference type="Pfam" id="PF06375">
    <property type="entry name" value="AP3D1"/>
    <property type="match status" value="1"/>
</dbReference>
<proteinExistence type="predicted"/>
<feature type="domain" description="AP-3 complex subunit delta" evidence="2">
    <location>
        <begin position="5"/>
        <end position="96"/>
    </location>
</feature>
<feature type="region of interest" description="Disordered" evidence="1">
    <location>
        <begin position="72"/>
        <end position="140"/>
    </location>
</feature>
<feature type="region of interest" description="Disordered" evidence="1">
    <location>
        <begin position="1"/>
        <end position="55"/>
    </location>
</feature>
<protein>
    <recommendedName>
        <fullName evidence="2">AP-3 complex subunit delta domain-containing protein</fullName>
    </recommendedName>
</protein>
<dbReference type="EMBL" id="UYRU01070052">
    <property type="protein sequence ID" value="VDN19244.1"/>
    <property type="molecule type" value="Genomic_DNA"/>
</dbReference>
<dbReference type="GO" id="GO:0030123">
    <property type="term" value="C:AP-3 adaptor complex"/>
    <property type="evidence" value="ECO:0007669"/>
    <property type="project" value="InterPro"/>
</dbReference>
<evidence type="ECO:0000256" key="1">
    <source>
        <dbReference type="SAM" id="MobiDB-lite"/>
    </source>
</evidence>
<dbReference type="GO" id="GO:0015031">
    <property type="term" value="P:protein transport"/>
    <property type="evidence" value="ECO:0007669"/>
    <property type="project" value="InterPro"/>
</dbReference>
<feature type="compositionally biased region" description="Basic and acidic residues" evidence="1">
    <location>
        <begin position="85"/>
        <end position="97"/>
    </location>
</feature>
<dbReference type="OrthoDB" id="10264595at2759"/>
<feature type="non-terminal residue" evidence="3">
    <location>
        <position position="140"/>
    </location>
</feature>
<reference evidence="3 4" key="1">
    <citation type="submission" date="2018-11" db="EMBL/GenBank/DDBJ databases">
        <authorList>
            <consortium name="Pathogen Informatics"/>
        </authorList>
    </citation>
    <scope>NUCLEOTIDE SEQUENCE [LARGE SCALE GENOMIC DNA]</scope>
</reference>